<gene>
    <name evidence="2" type="ORF">ACFQZP_49895</name>
</gene>
<proteinExistence type="predicted"/>
<evidence type="ECO:0000313" key="3">
    <source>
        <dbReference type="Proteomes" id="UP001596957"/>
    </source>
</evidence>
<feature type="coiled-coil region" evidence="1">
    <location>
        <begin position="25"/>
        <end position="71"/>
    </location>
</feature>
<dbReference type="RefSeq" id="WP_381264288.1">
    <property type="nucleotide sequence ID" value="NZ_JBHTBI010000096.1"/>
</dbReference>
<sequence>MAPKRSPCATWPANCTLLRPDPAQRTRLADIRDNLIARIAEAEREGWLGEVEGLRVRLGGAEEKIAQLDARQERRSSKMFLGVPSFDQIGARTGGEP</sequence>
<keyword evidence="1" id="KW-0175">Coiled coil</keyword>
<dbReference type="Proteomes" id="UP001596957">
    <property type="component" value="Unassembled WGS sequence"/>
</dbReference>
<evidence type="ECO:0000313" key="2">
    <source>
        <dbReference type="EMBL" id="MFD0289573.1"/>
    </source>
</evidence>
<protein>
    <recommendedName>
        <fullName evidence="4">Transposase</fullName>
    </recommendedName>
</protein>
<dbReference type="EMBL" id="JBHTEC010000009">
    <property type="protein sequence ID" value="MFD0289573.1"/>
    <property type="molecule type" value="Genomic_DNA"/>
</dbReference>
<evidence type="ECO:0000256" key="1">
    <source>
        <dbReference type="SAM" id="Coils"/>
    </source>
</evidence>
<evidence type="ECO:0008006" key="4">
    <source>
        <dbReference type="Google" id="ProtNLM"/>
    </source>
</evidence>
<organism evidence="2 3">
    <name type="scientific">Streptomyces lutosisoli</name>
    <dbReference type="NCBI Taxonomy" id="2665721"/>
    <lineage>
        <taxon>Bacteria</taxon>
        <taxon>Bacillati</taxon>
        <taxon>Actinomycetota</taxon>
        <taxon>Actinomycetes</taxon>
        <taxon>Kitasatosporales</taxon>
        <taxon>Streptomycetaceae</taxon>
        <taxon>Streptomyces</taxon>
    </lineage>
</organism>
<name>A0ABW2VYK8_9ACTN</name>
<accession>A0ABW2VYK8</accession>
<keyword evidence="3" id="KW-1185">Reference proteome</keyword>
<comment type="caution">
    <text evidence="2">The sequence shown here is derived from an EMBL/GenBank/DDBJ whole genome shotgun (WGS) entry which is preliminary data.</text>
</comment>
<reference evidence="3" key="1">
    <citation type="journal article" date="2019" name="Int. J. Syst. Evol. Microbiol.">
        <title>The Global Catalogue of Microorganisms (GCM) 10K type strain sequencing project: providing services to taxonomists for standard genome sequencing and annotation.</title>
        <authorList>
            <consortium name="The Broad Institute Genomics Platform"/>
            <consortium name="The Broad Institute Genome Sequencing Center for Infectious Disease"/>
            <person name="Wu L."/>
            <person name="Ma J."/>
        </authorList>
    </citation>
    <scope>NUCLEOTIDE SEQUENCE [LARGE SCALE GENOMIC DNA]</scope>
    <source>
        <strain evidence="3">CGMCC 4.7198</strain>
    </source>
</reference>